<organism evidence="6 7">
    <name type="scientific">Silurus asotus</name>
    <name type="common">Amur catfish</name>
    <name type="synonym">Parasilurus asotus</name>
    <dbReference type="NCBI Taxonomy" id="30991"/>
    <lineage>
        <taxon>Eukaryota</taxon>
        <taxon>Metazoa</taxon>
        <taxon>Chordata</taxon>
        <taxon>Craniata</taxon>
        <taxon>Vertebrata</taxon>
        <taxon>Euteleostomi</taxon>
        <taxon>Actinopterygii</taxon>
        <taxon>Neopterygii</taxon>
        <taxon>Teleostei</taxon>
        <taxon>Ostariophysi</taxon>
        <taxon>Siluriformes</taxon>
        <taxon>Siluridae</taxon>
        <taxon>Silurus</taxon>
    </lineage>
</organism>
<name>A0AAD4ZYG2_SILAS</name>
<dbReference type="PANTHER" id="PTHR11471:SF57">
    <property type="entry name" value="CD154"/>
    <property type="match status" value="1"/>
</dbReference>
<accession>A0AAD4ZYG2</accession>
<evidence type="ECO:0000256" key="3">
    <source>
        <dbReference type="ARBA" id="ARBA00022514"/>
    </source>
</evidence>
<protein>
    <submittedName>
        <fullName evidence="6">CD40 ligand</fullName>
    </submittedName>
</protein>
<dbReference type="PANTHER" id="PTHR11471">
    <property type="entry name" value="TUMOR NECROSIS FACTOR FAMILY MEMBER"/>
    <property type="match status" value="1"/>
</dbReference>
<dbReference type="SMART" id="SM00207">
    <property type="entry name" value="TNF"/>
    <property type="match status" value="1"/>
</dbReference>
<sequence>LQDRRNENEISTLRQLQQCAENNLESEEVQFCSKLVENFKTVLKKVSQAEGRDKINSNTLVWDTTHSVVDKISLSTSGVLTIYYSGYYLIQSQVTFSSADEKAVLKQSLLTQRPNETGPTELLQSYCSLPRKARIPDMCTASQAGVFKLEKDQRLYITVNNRSLVHHDSTTFGLFRLQY</sequence>
<dbReference type="GO" id="GO:0005164">
    <property type="term" value="F:tumor necrosis factor receptor binding"/>
    <property type="evidence" value="ECO:0007669"/>
    <property type="project" value="InterPro"/>
</dbReference>
<keyword evidence="7" id="KW-1185">Reference proteome</keyword>
<dbReference type="AlphaFoldDB" id="A0AAD4ZYG2"/>
<dbReference type="PROSITE" id="PS50049">
    <property type="entry name" value="THD_2"/>
    <property type="match status" value="1"/>
</dbReference>
<dbReference type="InterPro" id="IPR006052">
    <property type="entry name" value="TNF_dom"/>
</dbReference>
<feature type="non-terminal residue" evidence="6">
    <location>
        <position position="179"/>
    </location>
</feature>
<evidence type="ECO:0000256" key="4">
    <source>
        <dbReference type="ARBA" id="ARBA00023136"/>
    </source>
</evidence>
<comment type="similarity">
    <text evidence="2">Belongs to the tumor necrosis factor family.</text>
</comment>
<dbReference type="Proteomes" id="UP001205998">
    <property type="component" value="Unassembled WGS sequence"/>
</dbReference>
<feature type="domain" description="THD" evidence="5">
    <location>
        <begin position="41"/>
        <end position="177"/>
    </location>
</feature>
<keyword evidence="4" id="KW-0472">Membrane</keyword>
<evidence type="ECO:0000313" key="6">
    <source>
        <dbReference type="EMBL" id="KAI5606258.1"/>
    </source>
</evidence>
<reference evidence="6" key="1">
    <citation type="submission" date="2018-07" db="EMBL/GenBank/DDBJ databases">
        <title>Comparative genomics of catfishes provides insights into carnivory and benthic adaptation.</title>
        <authorList>
            <person name="Zhang Y."/>
            <person name="Wang D."/>
            <person name="Peng Z."/>
            <person name="Zheng S."/>
            <person name="Shao F."/>
            <person name="Tao W."/>
        </authorList>
    </citation>
    <scope>NUCLEOTIDE SEQUENCE</scope>
    <source>
        <strain evidence="6">Chongqing</strain>
    </source>
</reference>
<comment type="caution">
    <text evidence="6">The sequence shown here is derived from an EMBL/GenBank/DDBJ whole genome shotgun (WGS) entry which is preliminary data.</text>
</comment>
<keyword evidence="3" id="KW-0202">Cytokine</keyword>
<evidence type="ECO:0000256" key="1">
    <source>
        <dbReference type="ARBA" id="ARBA00004370"/>
    </source>
</evidence>
<dbReference type="Pfam" id="PF00229">
    <property type="entry name" value="TNF"/>
    <property type="match status" value="1"/>
</dbReference>
<evidence type="ECO:0000256" key="2">
    <source>
        <dbReference type="ARBA" id="ARBA00008670"/>
    </source>
</evidence>
<comment type="subcellular location">
    <subcellularLocation>
        <location evidence="1">Membrane</location>
    </subcellularLocation>
</comment>
<dbReference type="Gene3D" id="2.60.120.40">
    <property type="match status" value="1"/>
</dbReference>
<dbReference type="EMBL" id="MU601210">
    <property type="protein sequence ID" value="KAI5606258.1"/>
    <property type="molecule type" value="Genomic_DNA"/>
</dbReference>
<dbReference type="InterPro" id="IPR008983">
    <property type="entry name" value="Tumour_necrosis_fac-like_dom"/>
</dbReference>
<proteinExistence type="inferred from homology"/>
<dbReference type="SUPFAM" id="SSF49842">
    <property type="entry name" value="TNF-like"/>
    <property type="match status" value="1"/>
</dbReference>
<dbReference type="GO" id="GO:0006955">
    <property type="term" value="P:immune response"/>
    <property type="evidence" value="ECO:0007669"/>
    <property type="project" value="InterPro"/>
</dbReference>
<dbReference type="GO" id="GO:0005615">
    <property type="term" value="C:extracellular space"/>
    <property type="evidence" value="ECO:0007669"/>
    <property type="project" value="UniProtKB-KW"/>
</dbReference>
<dbReference type="GO" id="GO:0005125">
    <property type="term" value="F:cytokine activity"/>
    <property type="evidence" value="ECO:0007669"/>
    <property type="project" value="UniProtKB-KW"/>
</dbReference>
<dbReference type="GO" id="GO:0016020">
    <property type="term" value="C:membrane"/>
    <property type="evidence" value="ECO:0007669"/>
    <property type="project" value="UniProtKB-SubCell"/>
</dbReference>
<evidence type="ECO:0000313" key="7">
    <source>
        <dbReference type="Proteomes" id="UP001205998"/>
    </source>
</evidence>
<gene>
    <name evidence="6" type="ORF">C0J50_12562</name>
</gene>
<evidence type="ECO:0000259" key="5">
    <source>
        <dbReference type="PROSITE" id="PS50049"/>
    </source>
</evidence>